<reference evidence="2 3" key="1">
    <citation type="journal article" date="2014" name="PLoS Genet.">
        <title>Phylogenetically driven sequencing of extremely halophilic archaea reveals strategies for static and dynamic osmo-response.</title>
        <authorList>
            <person name="Becker E.A."/>
            <person name="Seitzer P.M."/>
            <person name="Tritt A."/>
            <person name="Larsen D."/>
            <person name="Krusor M."/>
            <person name="Yao A.I."/>
            <person name="Wu D."/>
            <person name="Madern D."/>
            <person name="Eisen J.A."/>
            <person name="Darling A.E."/>
            <person name="Facciotti M.T."/>
        </authorList>
    </citation>
    <scope>NUCLEOTIDE SEQUENCE [LARGE SCALE GENOMIC DNA]</scope>
    <source>
        <strain evidence="2 3">JCM 10879</strain>
    </source>
</reference>
<accession>M0MPU1</accession>
<feature type="region of interest" description="Disordered" evidence="1">
    <location>
        <begin position="123"/>
        <end position="144"/>
    </location>
</feature>
<dbReference type="eggNOG" id="arCOG03828">
    <property type="taxonomic scope" value="Archaea"/>
</dbReference>
<sequence length="144" mass="16554">MSLDRKRDAERVVRRWDRAFTALAAEPRRQLVDALMDARDEESVSLPGAAENPRRSIDRESFRVTLSHTHLPLLESDGYVRWDRSPFRAYRGPRFEEVAVVLESLYANVSAIPEQLIHGCRTLEQQRNRDGESRGPEDSTSMSD</sequence>
<proteinExistence type="predicted"/>
<comment type="caution">
    <text evidence="2">The sequence shown here is derived from an EMBL/GenBank/DDBJ whole genome shotgun (WGS) entry which is preliminary data.</text>
</comment>
<gene>
    <name evidence="2" type="ORF">C446_01358</name>
</gene>
<protein>
    <submittedName>
        <fullName evidence="2">Uncharacterized protein</fullName>
    </submittedName>
</protein>
<dbReference type="RefSeq" id="WP_006671244.1">
    <property type="nucleotide sequence ID" value="NZ_AOMA01000009.1"/>
</dbReference>
<evidence type="ECO:0000313" key="3">
    <source>
        <dbReference type="Proteomes" id="UP000011607"/>
    </source>
</evidence>
<evidence type="ECO:0000256" key="1">
    <source>
        <dbReference type="SAM" id="MobiDB-lite"/>
    </source>
</evidence>
<dbReference type="STRING" id="1227454.C446_01358"/>
<dbReference type="AlphaFoldDB" id="M0MPU1"/>
<keyword evidence="3" id="KW-1185">Reference proteome</keyword>
<dbReference type="EMBL" id="AOMA01000009">
    <property type="protein sequence ID" value="EMA46475.1"/>
    <property type="molecule type" value="Genomic_DNA"/>
</dbReference>
<dbReference type="OrthoDB" id="247722at2157"/>
<organism evidence="2 3">
    <name type="scientific">Halobiforma nitratireducens JCM 10879</name>
    <dbReference type="NCBI Taxonomy" id="1227454"/>
    <lineage>
        <taxon>Archaea</taxon>
        <taxon>Methanobacteriati</taxon>
        <taxon>Methanobacteriota</taxon>
        <taxon>Stenosarchaea group</taxon>
        <taxon>Halobacteria</taxon>
        <taxon>Halobacteriales</taxon>
        <taxon>Natrialbaceae</taxon>
        <taxon>Halobiforma</taxon>
    </lineage>
</organism>
<dbReference type="Proteomes" id="UP000011607">
    <property type="component" value="Unassembled WGS sequence"/>
</dbReference>
<evidence type="ECO:0000313" key="2">
    <source>
        <dbReference type="EMBL" id="EMA46475.1"/>
    </source>
</evidence>
<name>M0MPU1_9EURY</name>
<feature type="compositionally biased region" description="Basic and acidic residues" evidence="1">
    <location>
        <begin position="124"/>
        <end position="137"/>
    </location>
</feature>